<gene>
    <name evidence="1" type="ORF">U6A24_19680</name>
</gene>
<organism evidence="1 2">
    <name type="scientific">Aquimarina gracilis</name>
    <dbReference type="NCBI Taxonomy" id="874422"/>
    <lineage>
        <taxon>Bacteria</taxon>
        <taxon>Pseudomonadati</taxon>
        <taxon>Bacteroidota</taxon>
        <taxon>Flavobacteriia</taxon>
        <taxon>Flavobacteriales</taxon>
        <taxon>Flavobacteriaceae</taxon>
        <taxon>Aquimarina</taxon>
    </lineage>
</organism>
<comment type="caution">
    <text evidence="1">The sequence shown here is derived from an EMBL/GenBank/DDBJ whole genome shotgun (WGS) entry which is preliminary data.</text>
</comment>
<dbReference type="EMBL" id="JAYKLX010000010">
    <property type="protein sequence ID" value="MEB3347708.1"/>
    <property type="molecule type" value="Genomic_DNA"/>
</dbReference>
<sequence>MNNTTPEGVKNAYFKNWHSDNESGFTLYIPVDQEMSIALKHAYFKQKKIMLVKENDKALYTGKYTYPKKEGDMVMSDDPKQEFKNKVPAGIERIPFRLKEGECIIVYSKEGTEGHFSIENVPEQ</sequence>
<evidence type="ECO:0000313" key="2">
    <source>
        <dbReference type="Proteomes" id="UP001327027"/>
    </source>
</evidence>
<dbReference type="Proteomes" id="UP001327027">
    <property type="component" value="Unassembled WGS sequence"/>
</dbReference>
<keyword evidence="2" id="KW-1185">Reference proteome</keyword>
<protein>
    <submittedName>
        <fullName evidence="1">Uncharacterized protein</fullName>
    </submittedName>
</protein>
<reference evidence="1 2" key="1">
    <citation type="journal article" date="2013" name="Int. J. Syst. Evol. Microbiol.">
        <title>Aquimarina gracilis sp. nov., isolated from the gut microflora of a mussel, Mytilus coruscus, and emended description of Aquimarina spongiae.</title>
        <authorList>
            <person name="Park S.C."/>
            <person name="Choe H.N."/>
            <person name="Baik K.S."/>
            <person name="Seong C.N."/>
        </authorList>
    </citation>
    <scope>NUCLEOTIDE SEQUENCE [LARGE SCALE GENOMIC DNA]</scope>
    <source>
        <strain evidence="1 2">PSC32</strain>
    </source>
</reference>
<proteinExistence type="predicted"/>
<evidence type="ECO:0000313" key="1">
    <source>
        <dbReference type="EMBL" id="MEB3347708.1"/>
    </source>
</evidence>
<accession>A0ABU6A0P5</accession>
<name>A0ABU6A0P5_9FLAO</name>